<feature type="region of interest" description="Disordered" evidence="9">
    <location>
        <begin position="270"/>
        <end position="315"/>
    </location>
</feature>
<dbReference type="PROSITE" id="PS00678">
    <property type="entry name" value="WD_REPEATS_1"/>
    <property type="match status" value="1"/>
</dbReference>
<gene>
    <name evidence="11" type="ORF">GCM10022214_33560</name>
</gene>
<feature type="compositionally biased region" description="Low complexity" evidence="9">
    <location>
        <begin position="270"/>
        <end position="294"/>
    </location>
</feature>
<dbReference type="Gene3D" id="2.130.10.10">
    <property type="entry name" value="YVTN repeat-like/Quinoprotein amine dehydrogenase"/>
    <property type="match status" value="3"/>
</dbReference>
<dbReference type="PANTHER" id="PTHR43289:SF34">
    <property type="entry name" value="SERINE_THREONINE-PROTEIN KINASE YBDM-RELATED"/>
    <property type="match status" value="1"/>
</dbReference>
<dbReference type="SUPFAM" id="SSF56112">
    <property type="entry name" value="Protein kinase-like (PK-like)"/>
    <property type="match status" value="1"/>
</dbReference>
<dbReference type="Gene3D" id="1.10.510.10">
    <property type="entry name" value="Transferase(Phosphotransferase) domain 1"/>
    <property type="match status" value="1"/>
</dbReference>
<keyword evidence="1 7" id="KW-0853">WD repeat</keyword>
<dbReference type="Pfam" id="PF00069">
    <property type="entry name" value="Pkinase"/>
    <property type="match status" value="1"/>
</dbReference>
<proteinExistence type="predicted"/>
<dbReference type="InterPro" id="IPR001680">
    <property type="entry name" value="WD40_rpt"/>
</dbReference>
<sequence length="653" mass="68042">MEPLQPGDPRRVAGYRIEGRLGAGGMGQVFLGRSPGGRQVAVKLVRPEHADDPGFRARFAREVQAARLVGGFHTAPVVDADPDADPPWMVTAFIPGPSLRDAVADHGPLAPEEATALCAGLAEGLAAIHAHGLVHRDLKPGNVILAADGPRIIDFGIARVLDASAITVTGAVVGTYAYMSPEQMRGETIGPASDVFSLGALLCFALTGRPPFGTGPLPALVHRITGERPDLHGVPDPPRRLVEACLAKDPADRPPVGDILAVLSESATLSESTTLSESAAPSESAEPTTAVSPATAPPRTPVQEQDSTAPKTTSTRTTASLSFVAFAPDGQTLVVVGHGDGQGILWLWDLASRTTRGVFALPTRYLGHQALSPDGRILATTAGDGKIWLWDLARHTCVGSLTAPTDSMRRMAFSPDGTALAAEGGGRGNKSGGLWLWRLPPPAGDNARVVRAKHIASGGVGSFASVAFSPDGRTLAGGGLEDDIQLWDVGTGFRTARFTGPLWRRTAALFRLRLIMSLAFSPDGGTLACGGHYPGVRLWDVKSHSRIGTLSGPTDSLWSVAFSPDGKILAAAGVGGPQDETLWLWDVAGRTRIAAINTPGSTGIAVAFSPDGGTLASIHLLDETVRLWEVPSGTSLGALACRAPDSFSASFRF</sequence>
<dbReference type="Proteomes" id="UP001500683">
    <property type="component" value="Unassembled WGS sequence"/>
</dbReference>
<reference evidence="12" key="1">
    <citation type="journal article" date="2019" name="Int. J. Syst. Evol. Microbiol.">
        <title>The Global Catalogue of Microorganisms (GCM) 10K type strain sequencing project: providing services to taxonomists for standard genome sequencing and annotation.</title>
        <authorList>
            <consortium name="The Broad Institute Genomics Platform"/>
            <consortium name="The Broad Institute Genome Sequencing Center for Infectious Disease"/>
            <person name="Wu L."/>
            <person name="Ma J."/>
        </authorList>
    </citation>
    <scope>NUCLEOTIDE SEQUENCE [LARGE SCALE GENOMIC DNA]</scope>
    <source>
        <strain evidence="12">JCM 16702</strain>
    </source>
</reference>
<evidence type="ECO:0000313" key="11">
    <source>
        <dbReference type="EMBL" id="GAA4074179.1"/>
    </source>
</evidence>
<dbReference type="CDD" id="cd00200">
    <property type="entry name" value="WD40"/>
    <property type="match status" value="1"/>
</dbReference>
<comment type="caution">
    <text evidence="11">The sequence shown here is derived from an EMBL/GenBank/DDBJ whole genome shotgun (WGS) entry which is preliminary data.</text>
</comment>
<dbReference type="InterPro" id="IPR019775">
    <property type="entry name" value="WD40_repeat_CS"/>
</dbReference>
<evidence type="ECO:0000256" key="1">
    <source>
        <dbReference type="ARBA" id="ARBA00022574"/>
    </source>
</evidence>
<dbReference type="PROSITE" id="PS00108">
    <property type="entry name" value="PROTEIN_KINASE_ST"/>
    <property type="match status" value="1"/>
</dbReference>
<accession>A0ABP7VTI6</accession>
<keyword evidence="5 11" id="KW-0418">Kinase</keyword>
<dbReference type="SUPFAM" id="SSF50978">
    <property type="entry name" value="WD40 repeat-like"/>
    <property type="match status" value="1"/>
</dbReference>
<dbReference type="SMART" id="SM00220">
    <property type="entry name" value="S_TKc"/>
    <property type="match status" value="1"/>
</dbReference>
<keyword evidence="3" id="KW-0677">Repeat</keyword>
<organism evidence="11 12">
    <name type="scientific">Actinomadura miaoliensis</name>
    <dbReference type="NCBI Taxonomy" id="430685"/>
    <lineage>
        <taxon>Bacteria</taxon>
        <taxon>Bacillati</taxon>
        <taxon>Actinomycetota</taxon>
        <taxon>Actinomycetes</taxon>
        <taxon>Streptosporangiales</taxon>
        <taxon>Thermomonosporaceae</taxon>
        <taxon>Actinomadura</taxon>
    </lineage>
</organism>
<dbReference type="InterPro" id="IPR000719">
    <property type="entry name" value="Prot_kinase_dom"/>
</dbReference>
<dbReference type="Pfam" id="PF00400">
    <property type="entry name" value="WD40"/>
    <property type="match status" value="4"/>
</dbReference>
<dbReference type="PROSITE" id="PS50082">
    <property type="entry name" value="WD_REPEATS_2"/>
    <property type="match status" value="3"/>
</dbReference>
<keyword evidence="12" id="KW-1185">Reference proteome</keyword>
<dbReference type="InterPro" id="IPR036322">
    <property type="entry name" value="WD40_repeat_dom_sf"/>
</dbReference>
<evidence type="ECO:0000259" key="10">
    <source>
        <dbReference type="PROSITE" id="PS50011"/>
    </source>
</evidence>
<dbReference type="EMBL" id="BAAAZG010000019">
    <property type="protein sequence ID" value="GAA4074179.1"/>
    <property type="molecule type" value="Genomic_DNA"/>
</dbReference>
<dbReference type="PROSITE" id="PS00107">
    <property type="entry name" value="PROTEIN_KINASE_ATP"/>
    <property type="match status" value="1"/>
</dbReference>
<evidence type="ECO:0000256" key="9">
    <source>
        <dbReference type="SAM" id="MobiDB-lite"/>
    </source>
</evidence>
<evidence type="ECO:0000256" key="5">
    <source>
        <dbReference type="ARBA" id="ARBA00022777"/>
    </source>
</evidence>
<dbReference type="RefSeq" id="WP_344947741.1">
    <property type="nucleotide sequence ID" value="NZ_BAAAZG010000019.1"/>
</dbReference>
<feature type="repeat" description="WD" evidence="7">
    <location>
        <begin position="370"/>
        <end position="400"/>
    </location>
</feature>
<evidence type="ECO:0000256" key="6">
    <source>
        <dbReference type="ARBA" id="ARBA00022840"/>
    </source>
</evidence>
<feature type="repeat" description="WD" evidence="7">
    <location>
        <begin position="456"/>
        <end position="497"/>
    </location>
</feature>
<keyword evidence="4 8" id="KW-0547">Nucleotide-binding</keyword>
<feature type="binding site" evidence="8">
    <location>
        <position position="43"/>
    </location>
    <ligand>
        <name>ATP</name>
        <dbReference type="ChEBI" id="CHEBI:30616"/>
    </ligand>
</feature>
<dbReference type="InterPro" id="IPR017441">
    <property type="entry name" value="Protein_kinase_ATP_BS"/>
</dbReference>
<name>A0ABP7VTI6_9ACTN</name>
<dbReference type="PANTHER" id="PTHR43289">
    <property type="entry name" value="MITOGEN-ACTIVATED PROTEIN KINASE KINASE KINASE 20-RELATED"/>
    <property type="match status" value="1"/>
</dbReference>
<protein>
    <submittedName>
        <fullName evidence="11">Serine/threonine-protein kinase</fullName>
    </submittedName>
</protein>
<dbReference type="PROSITE" id="PS50011">
    <property type="entry name" value="PROTEIN_KINASE_DOM"/>
    <property type="match status" value="1"/>
</dbReference>
<evidence type="ECO:0000256" key="8">
    <source>
        <dbReference type="PROSITE-ProRule" id="PRU10141"/>
    </source>
</evidence>
<evidence type="ECO:0000256" key="3">
    <source>
        <dbReference type="ARBA" id="ARBA00022737"/>
    </source>
</evidence>
<keyword evidence="6 8" id="KW-0067">ATP-binding</keyword>
<feature type="domain" description="Protein kinase" evidence="10">
    <location>
        <begin position="15"/>
        <end position="269"/>
    </location>
</feature>
<evidence type="ECO:0000313" key="12">
    <source>
        <dbReference type="Proteomes" id="UP001500683"/>
    </source>
</evidence>
<dbReference type="PROSITE" id="PS50294">
    <property type="entry name" value="WD_REPEATS_REGION"/>
    <property type="match status" value="1"/>
</dbReference>
<dbReference type="CDD" id="cd14014">
    <property type="entry name" value="STKc_PknB_like"/>
    <property type="match status" value="1"/>
</dbReference>
<dbReference type="InterPro" id="IPR011009">
    <property type="entry name" value="Kinase-like_dom_sf"/>
</dbReference>
<dbReference type="GO" id="GO:0016301">
    <property type="term" value="F:kinase activity"/>
    <property type="evidence" value="ECO:0007669"/>
    <property type="project" value="UniProtKB-KW"/>
</dbReference>
<evidence type="ECO:0000256" key="2">
    <source>
        <dbReference type="ARBA" id="ARBA00022679"/>
    </source>
</evidence>
<dbReference type="InterPro" id="IPR015943">
    <property type="entry name" value="WD40/YVTN_repeat-like_dom_sf"/>
</dbReference>
<feature type="repeat" description="WD" evidence="7">
    <location>
        <begin position="515"/>
        <end position="549"/>
    </location>
</feature>
<keyword evidence="2" id="KW-0808">Transferase</keyword>
<evidence type="ECO:0000256" key="7">
    <source>
        <dbReference type="PROSITE-ProRule" id="PRU00221"/>
    </source>
</evidence>
<dbReference type="SMART" id="SM00320">
    <property type="entry name" value="WD40"/>
    <property type="match status" value="7"/>
</dbReference>
<dbReference type="Gene3D" id="3.30.200.20">
    <property type="entry name" value="Phosphorylase Kinase, domain 1"/>
    <property type="match status" value="1"/>
</dbReference>
<evidence type="ECO:0000256" key="4">
    <source>
        <dbReference type="ARBA" id="ARBA00022741"/>
    </source>
</evidence>
<dbReference type="InterPro" id="IPR008271">
    <property type="entry name" value="Ser/Thr_kinase_AS"/>
</dbReference>